<comment type="caution">
    <text evidence="13">The sequence shown here is derived from an EMBL/GenBank/DDBJ whole genome shotgun (WGS) entry which is preliminary data.</text>
</comment>
<dbReference type="GO" id="GO:0002082">
    <property type="term" value="P:regulation of oxidative phosphorylation"/>
    <property type="evidence" value="ECO:0007669"/>
    <property type="project" value="UniProtKB-ARBA"/>
</dbReference>
<evidence type="ECO:0000256" key="10">
    <source>
        <dbReference type="ARBA" id="ARBA00049750"/>
    </source>
</evidence>
<dbReference type="Proteomes" id="UP000516260">
    <property type="component" value="Chromosome 1"/>
</dbReference>
<evidence type="ECO:0000256" key="5">
    <source>
        <dbReference type="ARBA" id="ARBA00022792"/>
    </source>
</evidence>
<keyword evidence="5" id="KW-0999">Mitochondrion inner membrane</keyword>
<dbReference type="AlphaFoldDB" id="A0A4Z2CHL7"/>
<dbReference type="EMBL" id="SWLE01000001">
    <property type="protein sequence ID" value="TNN03726.1"/>
    <property type="molecule type" value="Genomic_DNA"/>
</dbReference>
<evidence type="ECO:0000256" key="1">
    <source>
        <dbReference type="ARBA" id="ARBA00004434"/>
    </source>
</evidence>
<gene>
    <name evidence="13" type="ORF">fugu_000755</name>
</gene>
<evidence type="ECO:0000256" key="8">
    <source>
        <dbReference type="ARBA" id="ARBA00023128"/>
    </source>
</evidence>
<evidence type="ECO:0000256" key="11">
    <source>
        <dbReference type="ARBA" id="ARBA00049792"/>
    </source>
</evidence>
<dbReference type="InterPro" id="IPR036539">
    <property type="entry name" value="Cyt_c_oxidase_su7a_sf"/>
</dbReference>
<accession>A0A4Z2CHL7</accession>
<keyword evidence="4 12" id="KW-0812">Transmembrane</keyword>
<comment type="subcellular location">
    <subcellularLocation>
        <location evidence="1">Mitochondrion inner membrane</location>
        <topology evidence="1">Single-pass membrane protein</topology>
    </subcellularLocation>
</comment>
<evidence type="ECO:0000256" key="2">
    <source>
        <dbReference type="ARBA" id="ARBA00004673"/>
    </source>
</evidence>
<dbReference type="Gene3D" id="4.10.91.10">
    <property type="entry name" value="Cytochrome c oxidase, subunit VIIa"/>
    <property type="match status" value="1"/>
</dbReference>
<sequence length="115" mass="12474">MYYKFSGITQKLTGSGPAVAYNPQGLRPAVPAEPPAMVFGTPTRVLSEPGPAADFMGVNKVPDLQRIFQTTDGVPVHLKRGYPDRLLYRTTMALTVGGALYCLVALYFAAQPNRK</sequence>
<name>A0A4Z2CHL7_9TELE</name>
<evidence type="ECO:0000256" key="4">
    <source>
        <dbReference type="ARBA" id="ARBA00022692"/>
    </source>
</evidence>
<keyword evidence="6" id="KW-0809">Transit peptide</keyword>
<dbReference type="GO" id="GO:0005743">
    <property type="term" value="C:mitochondrial inner membrane"/>
    <property type="evidence" value="ECO:0007669"/>
    <property type="project" value="UniProtKB-SubCell"/>
</dbReference>
<dbReference type="GO" id="GO:0006123">
    <property type="term" value="P:mitochondrial electron transport, cytochrome c to oxygen"/>
    <property type="evidence" value="ECO:0007669"/>
    <property type="project" value="InterPro"/>
</dbReference>
<dbReference type="SUPFAM" id="SSF81419">
    <property type="entry name" value="Mitochondrial cytochrome c oxidase subunit VIIa"/>
    <property type="match status" value="1"/>
</dbReference>
<dbReference type="GO" id="GO:0097250">
    <property type="term" value="P:mitochondrial respirasome assembly"/>
    <property type="evidence" value="ECO:0007669"/>
    <property type="project" value="TreeGrafter"/>
</dbReference>
<protein>
    <recommendedName>
        <fullName evidence="10">Cytochrome c oxidase subunit 7A2-like, mitochondrial</fullName>
    </recommendedName>
    <alternativeName>
        <fullName evidence="11">Supercomplex assembly factor 1</fullName>
    </alternativeName>
</protein>
<dbReference type="InterPro" id="IPR003177">
    <property type="entry name" value="Cytc_oxidase_su7a_met"/>
</dbReference>
<reference evidence="13 14" key="1">
    <citation type="submission" date="2019-04" db="EMBL/GenBank/DDBJ databases">
        <title>The sequence and de novo assembly of Takifugu bimaculatus genome using PacBio and Hi-C technologies.</title>
        <authorList>
            <person name="Xu P."/>
            <person name="Liu B."/>
            <person name="Zhou Z."/>
        </authorList>
    </citation>
    <scope>NUCLEOTIDE SEQUENCE [LARGE SCALE GENOMIC DNA]</scope>
    <source>
        <strain evidence="13">TB-2018</strain>
        <tissue evidence="13">Muscle</tissue>
    </source>
</reference>
<evidence type="ECO:0000256" key="12">
    <source>
        <dbReference type="SAM" id="Phobius"/>
    </source>
</evidence>
<dbReference type="CDD" id="cd00928">
    <property type="entry name" value="Cyt_c_Oxidase_VIIa"/>
    <property type="match status" value="1"/>
</dbReference>
<evidence type="ECO:0000256" key="6">
    <source>
        <dbReference type="ARBA" id="ARBA00022946"/>
    </source>
</evidence>
<keyword evidence="7 12" id="KW-1133">Transmembrane helix</keyword>
<organism evidence="13 14">
    <name type="scientific">Takifugu bimaculatus</name>
    <dbReference type="NCBI Taxonomy" id="433685"/>
    <lineage>
        <taxon>Eukaryota</taxon>
        <taxon>Metazoa</taxon>
        <taxon>Chordata</taxon>
        <taxon>Craniata</taxon>
        <taxon>Vertebrata</taxon>
        <taxon>Euteleostomi</taxon>
        <taxon>Actinopterygii</taxon>
        <taxon>Neopterygii</taxon>
        <taxon>Teleostei</taxon>
        <taxon>Neoteleostei</taxon>
        <taxon>Acanthomorphata</taxon>
        <taxon>Eupercaria</taxon>
        <taxon>Tetraodontiformes</taxon>
        <taxon>Tetradontoidea</taxon>
        <taxon>Tetraodontidae</taxon>
        <taxon>Takifugu</taxon>
    </lineage>
</organism>
<evidence type="ECO:0000256" key="3">
    <source>
        <dbReference type="ARBA" id="ARBA00009331"/>
    </source>
</evidence>
<keyword evidence="9 12" id="KW-0472">Membrane</keyword>
<evidence type="ECO:0000256" key="7">
    <source>
        <dbReference type="ARBA" id="ARBA00022989"/>
    </source>
</evidence>
<comment type="similarity">
    <text evidence="3">Belongs to the cytochrome c oxidase VIIa family.</text>
</comment>
<keyword evidence="8" id="KW-0496">Mitochondrion</keyword>
<comment type="pathway">
    <text evidence="2">Energy metabolism; oxidative phosphorylation.</text>
</comment>
<evidence type="ECO:0000313" key="13">
    <source>
        <dbReference type="EMBL" id="TNN03726.1"/>
    </source>
</evidence>
<proteinExistence type="inferred from homology"/>
<dbReference type="PIRSF" id="PIRSF037710">
    <property type="entry name" value="COX7A-rel_mt"/>
    <property type="match status" value="1"/>
</dbReference>
<evidence type="ECO:0000313" key="14">
    <source>
        <dbReference type="Proteomes" id="UP000516260"/>
    </source>
</evidence>
<dbReference type="InterPro" id="IPR039297">
    <property type="entry name" value="COX7a"/>
</dbReference>
<evidence type="ECO:0000256" key="9">
    <source>
        <dbReference type="ARBA" id="ARBA00023136"/>
    </source>
</evidence>
<dbReference type="GO" id="GO:0045277">
    <property type="term" value="C:respiratory chain complex IV"/>
    <property type="evidence" value="ECO:0007669"/>
    <property type="project" value="InterPro"/>
</dbReference>
<dbReference type="InterPro" id="IPR017267">
    <property type="entry name" value="Cyt_c_oxidase_su7a-rel_mt"/>
</dbReference>
<dbReference type="FunFam" id="4.10.91.10:FF:000001">
    <property type="entry name" value="Cytochrome c oxidase subunit 7A1, mitochondrial"/>
    <property type="match status" value="1"/>
</dbReference>
<dbReference type="PANTHER" id="PTHR10510:SF2">
    <property type="entry name" value="CYTOCHROME C OXIDASE SUBUNIT 7A-RELATED PROTEIN, MITOCHONDRIAL"/>
    <property type="match status" value="1"/>
</dbReference>
<feature type="transmembrane region" description="Helical" evidence="12">
    <location>
        <begin position="86"/>
        <end position="110"/>
    </location>
</feature>
<dbReference type="Pfam" id="PF02238">
    <property type="entry name" value="COX7a"/>
    <property type="match status" value="1"/>
</dbReference>
<keyword evidence="14" id="KW-1185">Reference proteome</keyword>
<dbReference type="PANTHER" id="PTHR10510">
    <property type="entry name" value="CYTOCHROME C OXIDASE POLYPEPTIDE 7A"/>
    <property type="match status" value="1"/>
</dbReference>